<feature type="binding site" evidence="3">
    <location>
        <position position="173"/>
    </location>
    <ligand>
        <name>Cu cation</name>
        <dbReference type="ChEBI" id="CHEBI:23378"/>
    </ligand>
</feature>
<feature type="chain" id="PRO_5037827165" evidence="5">
    <location>
        <begin position="23"/>
        <end position="212"/>
    </location>
</feature>
<keyword evidence="4" id="KW-1015">Disulfide bond</keyword>
<dbReference type="InterPro" id="IPR013766">
    <property type="entry name" value="Thioredoxin_domain"/>
</dbReference>
<evidence type="ECO:0000256" key="1">
    <source>
        <dbReference type="ARBA" id="ARBA00010996"/>
    </source>
</evidence>
<evidence type="ECO:0000256" key="2">
    <source>
        <dbReference type="ARBA" id="ARBA00023008"/>
    </source>
</evidence>
<dbReference type="PROSITE" id="PS51352">
    <property type="entry name" value="THIOREDOXIN_2"/>
    <property type="match status" value="1"/>
</dbReference>
<evidence type="ECO:0000256" key="4">
    <source>
        <dbReference type="PIRSR" id="PIRSR603782-2"/>
    </source>
</evidence>
<dbReference type="FunFam" id="3.40.30.10:FF:000013">
    <property type="entry name" value="Blast:Protein SCO1 homolog, mitochondrial"/>
    <property type="match status" value="1"/>
</dbReference>
<dbReference type="Proteomes" id="UP000600865">
    <property type="component" value="Unassembled WGS sequence"/>
</dbReference>
<name>A0A918KQ39_9PROT</name>
<dbReference type="RefSeq" id="WP_189584727.1">
    <property type="nucleotide sequence ID" value="NZ_BMYV01000002.1"/>
</dbReference>
<dbReference type="Pfam" id="PF02630">
    <property type="entry name" value="SCO1-SenC"/>
    <property type="match status" value="1"/>
</dbReference>
<dbReference type="PANTHER" id="PTHR12151:SF25">
    <property type="entry name" value="LINALOOL DEHYDRATASE_ISOMERASE DOMAIN-CONTAINING PROTEIN"/>
    <property type="match status" value="1"/>
</dbReference>
<feature type="signal peptide" evidence="5">
    <location>
        <begin position="1"/>
        <end position="22"/>
    </location>
</feature>
<dbReference type="AlphaFoldDB" id="A0A918KQ39"/>
<feature type="binding site" evidence="3">
    <location>
        <position position="80"/>
    </location>
    <ligand>
        <name>Cu cation</name>
        <dbReference type="ChEBI" id="CHEBI:23378"/>
    </ligand>
</feature>
<keyword evidence="8" id="KW-1185">Reference proteome</keyword>
<comment type="caution">
    <text evidence="7">The sequence shown here is derived from an EMBL/GenBank/DDBJ whole genome shotgun (WGS) entry which is preliminary data.</text>
</comment>
<evidence type="ECO:0000256" key="3">
    <source>
        <dbReference type="PIRSR" id="PIRSR603782-1"/>
    </source>
</evidence>
<protein>
    <submittedName>
        <fullName evidence="7">Photosynthetic protein synthase I</fullName>
    </submittedName>
</protein>
<organism evidence="7 8">
    <name type="scientific">Litorimonas cladophorae</name>
    <dbReference type="NCBI Taxonomy" id="1220491"/>
    <lineage>
        <taxon>Bacteria</taxon>
        <taxon>Pseudomonadati</taxon>
        <taxon>Pseudomonadota</taxon>
        <taxon>Alphaproteobacteria</taxon>
        <taxon>Maricaulales</taxon>
        <taxon>Robiginitomaculaceae</taxon>
    </lineage>
</organism>
<feature type="binding site" evidence="3">
    <location>
        <position position="76"/>
    </location>
    <ligand>
        <name>Cu cation</name>
        <dbReference type="ChEBI" id="CHEBI:23378"/>
    </ligand>
</feature>
<dbReference type="Gene3D" id="3.40.30.10">
    <property type="entry name" value="Glutaredoxin"/>
    <property type="match status" value="1"/>
</dbReference>
<dbReference type="InterPro" id="IPR003782">
    <property type="entry name" value="SCO1/SenC"/>
</dbReference>
<keyword evidence="5" id="KW-0732">Signal</keyword>
<dbReference type="CDD" id="cd02968">
    <property type="entry name" value="SCO"/>
    <property type="match status" value="1"/>
</dbReference>
<gene>
    <name evidence="7" type="ORF">GCM10011309_18520</name>
</gene>
<keyword evidence="3" id="KW-0479">Metal-binding</keyword>
<evidence type="ECO:0000259" key="6">
    <source>
        <dbReference type="PROSITE" id="PS51352"/>
    </source>
</evidence>
<dbReference type="EMBL" id="BMYV01000002">
    <property type="protein sequence ID" value="GGX68939.1"/>
    <property type="molecule type" value="Genomic_DNA"/>
</dbReference>
<feature type="domain" description="Thioredoxin" evidence="6">
    <location>
        <begin position="38"/>
        <end position="209"/>
    </location>
</feature>
<dbReference type="InterPro" id="IPR036249">
    <property type="entry name" value="Thioredoxin-like_sf"/>
</dbReference>
<dbReference type="GO" id="GO:0046872">
    <property type="term" value="F:metal ion binding"/>
    <property type="evidence" value="ECO:0007669"/>
    <property type="project" value="UniProtKB-KW"/>
</dbReference>
<proteinExistence type="inferred from homology"/>
<keyword evidence="2 3" id="KW-0186">Copper</keyword>
<comment type="similarity">
    <text evidence="1">Belongs to the SCO1/2 family.</text>
</comment>
<feature type="disulfide bond" description="Redox-active" evidence="4">
    <location>
        <begin position="76"/>
        <end position="80"/>
    </location>
</feature>
<reference evidence="7 8" key="1">
    <citation type="journal article" date="2014" name="Int. J. Syst. Evol. Microbiol.">
        <title>Complete genome sequence of Corynebacterium casei LMG S-19264T (=DSM 44701T), isolated from a smear-ripened cheese.</title>
        <authorList>
            <consortium name="US DOE Joint Genome Institute (JGI-PGF)"/>
            <person name="Walter F."/>
            <person name="Albersmeier A."/>
            <person name="Kalinowski J."/>
            <person name="Ruckert C."/>
        </authorList>
    </citation>
    <scope>NUCLEOTIDE SEQUENCE [LARGE SCALE GENOMIC DNA]</scope>
    <source>
        <strain evidence="7 8">KCTC 23968</strain>
    </source>
</reference>
<evidence type="ECO:0000313" key="8">
    <source>
        <dbReference type="Proteomes" id="UP000600865"/>
    </source>
</evidence>
<evidence type="ECO:0000256" key="5">
    <source>
        <dbReference type="SAM" id="SignalP"/>
    </source>
</evidence>
<accession>A0A918KQ39</accession>
<dbReference type="SUPFAM" id="SSF52833">
    <property type="entry name" value="Thioredoxin-like"/>
    <property type="match status" value="1"/>
</dbReference>
<dbReference type="PANTHER" id="PTHR12151">
    <property type="entry name" value="ELECTRON TRANSPORT PROTIN SCO1/SENC FAMILY MEMBER"/>
    <property type="match status" value="1"/>
</dbReference>
<evidence type="ECO:0000313" key="7">
    <source>
        <dbReference type="EMBL" id="GGX68939.1"/>
    </source>
</evidence>
<sequence length="212" mass="22696">MRIVTNFLIAALAAVTLNACQAEDPNRAGVSGKTVRSTGTADIGGPFTLVDTTGNTVTEADLLGKPHLVYFGFAFCPDVCPTAMQKLGAAQTLMGDAGDDVGYVLFSVDPERDTPEKLAEYVAFEPFPTGLRGFTGTVEQVEAAKAVYKVVAQKVSTDGDAVQAGSMDYTVDHSDIIYFMDAEGEFVDFFSARSTPQDIAVRVRQELMQSQK</sequence>